<dbReference type="GO" id="GO:0004673">
    <property type="term" value="F:protein histidine kinase activity"/>
    <property type="evidence" value="ECO:0007669"/>
    <property type="project" value="UniProtKB-EC"/>
</dbReference>
<dbReference type="InterPro" id="IPR036890">
    <property type="entry name" value="HATPase_C_sf"/>
</dbReference>
<evidence type="ECO:0000313" key="10">
    <source>
        <dbReference type="EMBL" id="SEG51488.1"/>
    </source>
</evidence>
<dbReference type="PROSITE" id="PS50113">
    <property type="entry name" value="PAC"/>
    <property type="match status" value="1"/>
</dbReference>
<dbReference type="SUPFAM" id="SSF55785">
    <property type="entry name" value="PYP-like sensor domain (PAS domain)"/>
    <property type="match status" value="2"/>
</dbReference>
<dbReference type="InterPro" id="IPR035965">
    <property type="entry name" value="PAS-like_dom_sf"/>
</dbReference>
<dbReference type="AlphaFoldDB" id="A0A1H6AS24"/>
<gene>
    <name evidence="10" type="ORF">SAMN04488115_106104</name>
</gene>
<dbReference type="OrthoDB" id="9813940at2"/>
<dbReference type="InterPro" id="IPR000700">
    <property type="entry name" value="PAS-assoc_C"/>
</dbReference>
<dbReference type="Pfam" id="PF08448">
    <property type="entry name" value="PAS_4"/>
    <property type="match status" value="2"/>
</dbReference>
<dbReference type="InterPro" id="IPR013656">
    <property type="entry name" value="PAS_4"/>
</dbReference>
<organism evidence="10 11">
    <name type="scientific">Bosea lathyri</name>
    <dbReference type="NCBI Taxonomy" id="1036778"/>
    <lineage>
        <taxon>Bacteria</taxon>
        <taxon>Pseudomonadati</taxon>
        <taxon>Pseudomonadota</taxon>
        <taxon>Alphaproteobacteria</taxon>
        <taxon>Hyphomicrobiales</taxon>
        <taxon>Boseaceae</taxon>
        <taxon>Bosea</taxon>
    </lineage>
</organism>
<keyword evidence="3" id="KW-0597">Phosphoprotein</keyword>
<reference evidence="10 11" key="1">
    <citation type="submission" date="2016-10" db="EMBL/GenBank/DDBJ databases">
        <authorList>
            <person name="de Groot N.N."/>
        </authorList>
    </citation>
    <scope>NUCLEOTIDE SEQUENCE [LARGE SCALE GENOMIC DNA]</scope>
    <source>
        <strain evidence="10 11">DSM 26656</strain>
    </source>
</reference>
<comment type="catalytic activity">
    <reaction evidence="1">
        <text>ATP + protein L-histidine = ADP + protein N-phospho-L-histidine.</text>
        <dbReference type="EC" id="2.7.13.3"/>
    </reaction>
</comment>
<dbReference type="Gene3D" id="3.30.565.10">
    <property type="entry name" value="Histidine kinase-like ATPase, C-terminal domain"/>
    <property type="match status" value="1"/>
</dbReference>
<dbReference type="Pfam" id="PF07536">
    <property type="entry name" value="HWE_HK"/>
    <property type="match status" value="1"/>
</dbReference>
<dbReference type="GO" id="GO:0005524">
    <property type="term" value="F:ATP binding"/>
    <property type="evidence" value="ECO:0007669"/>
    <property type="project" value="UniProtKB-KW"/>
</dbReference>
<keyword evidence="5" id="KW-0677">Repeat</keyword>
<keyword evidence="4" id="KW-0808">Transferase</keyword>
<dbReference type="RefSeq" id="WP_103873396.1">
    <property type="nucleotide sequence ID" value="NZ_FNUY01000006.1"/>
</dbReference>
<dbReference type="Gene3D" id="3.30.450.20">
    <property type="entry name" value="PAS domain"/>
    <property type="match status" value="2"/>
</dbReference>
<sequence>MDSGRPEFEFLAGGGEMGARTRAFDWSGTSIGAPETWPQSLRVTVRVILNTRHPMFIWWGPDLIQFYNDSYAETMGPERHPSALGAHGRDCWEEIWPVIGPQIDYVMAGKGSTWDEERRIEMTRNGRKQDVWWTYSYGPIDVEGGVGGVLVVCNDVTAQVQAKDALAHQTRFLEQLFEQAPSFMAVLEGPDHVFRLSNAAYQRLVGTRELTGKPVRDALPEIEGQGFLDLLDEVYRSGEPHIGKAVPLTLRIDSAPPRDVFVDFIYQPIRDQSGAIVGIFVEGVDVSDHVQAERHLRMINLELTHRVKNTLAIVSAIASQTLRGLANEGGLKSFQERLRVFGTAHDILAAANKATVSIKAVVEGALAAFDIGKGRLRISGPDLMLGSKQSLSLALALNELATNAIKYGALSNKVGEVRIEWREEDGGSEPQFQLSWREINGPPVSVPLKTGFGSQLVQRGLAADFGGTVELSYDRDGVVCRLTAPMAHLRFAQPFYDKLN</sequence>
<dbReference type="SUPFAM" id="SSF55874">
    <property type="entry name" value="ATPase domain of HSP90 chaperone/DNA topoisomerase II/histidine kinase"/>
    <property type="match status" value="1"/>
</dbReference>
<dbReference type="InterPro" id="IPR011102">
    <property type="entry name" value="Sig_transdc_His_kinase_HWE"/>
</dbReference>
<dbReference type="EMBL" id="FNUY01000006">
    <property type="protein sequence ID" value="SEG51488.1"/>
    <property type="molecule type" value="Genomic_DNA"/>
</dbReference>
<evidence type="ECO:0000256" key="3">
    <source>
        <dbReference type="ARBA" id="ARBA00022553"/>
    </source>
</evidence>
<proteinExistence type="predicted"/>
<evidence type="ECO:0000256" key="1">
    <source>
        <dbReference type="ARBA" id="ARBA00000085"/>
    </source>
</evidence>
<protein>
    <recommendedName>
        <fullName evidence="2">histidine kinase</fullName>
        <ecNumber evidence="2">2.7.13.3</ecNumber>
    </recommendedName>
</protein>
<name>A0A1H6AS24_9HYPH</name>
<evidence type="ECO:0000256" key="5">
    <source>
        <dbReference type="ARBA" id="ARBA00022737"/>
    </source>
</evidence>
<evidence type="ECO:0000256" key="7">
    <source>
        <dbReference type="ARBA" id="ARBA00022777"/>
    </source>
</evidence>
<evidence type="ECO:0000256" key="2">
    <source>
        <dbReference type="ARBA" id="ARBA00012438"/>
    </source>
</evidence>
<dbReference type="PANTHER" id="PTHR41523">
    <property type="entry name" value="TWO-COMPONENT SYSTEM SENSOR PROTEIN"/>
    <property type="match status" value="1"/>
</dbReference>
<dbReference type="EC" id="2.7.13.3" evidence="2"/>
<evidence type="ECO:0000256" key="6">
    <source>
        <dbReference type="ARBA" id="ARBA00022741"/>
    </source>
</evidence>
<dbReference type="PANTHER" id="PTHR41523:SF7">
    <property type="entry name" value="HISTIDINE KINASE"/>
    <property type="match status" value="1"/>
</dbReference>
<evidence type="ECO:0000259" key="9">
    <source>
        <dbReference type="PROSITE" id="PS50113"/>
    </source>
</evidence>
<evidence type="ECO:0000256" key="8">
    <source>
        <dbReference type="ARBA" id="ARBA00022840"/>
    </source>
</evidence>
<accession>A0A1H6AS24</accession>
<evidence type="ECO:0000256" key="4">
    <source>
        <dbReference type="ARBA" id="ARBA00022679"/>
    </source>
</evidence>
<dbReference type="Proteomes" id="UP000236743">
    <property type="component" value="Unassembled WGS sequence"/>
</dbReference>
<keyword evidence="8" id="KW-0067">ATP-binding</keyword>
<feature type="domain" description="PAC" evidence="9">
    <location>
        <begin position="246"/>
        <end position="298"/>
    </location>
</feature>
<keyword evidence="6" id="KW-0547">Nucleotide-binding</keyword>
<dbReference type="SMART" id="SM00911">
    <property type="entry name" value="HWE_HK"/>
    <property type="match status" value="1"/>
</dbReference>
<keyword evidence="7 10" id="KW-0418">Kinase</keyword>
<keyword evidence="11" id="KW-1185">Reference proteome</keyword>
<evidence type="ECO:0000313" key="11">
    <source>
        <dbReference type="Proteomes" id="UP000236743"/>
    </source>
</evidence>